<feature type="region of interest" description="Disordered" evidence="1">
    <location>
        <begin position="171"/>
        <end position="213"/>
    </location>
</feature>
<gene>
    <name evidence="2" type="primary">Contig8872.g443</name>
    <name evidence="2" type="ORF">STYLEM_9648</name>
</gene>
<evidence type="ECO:0000256" key="1">
    <source>
        <dbReference type="SAM" id="MobiDB-lite"/>
    </source>
</evidence>
<keyword evidence="3" id="KW-1185">Reference proteome</keyword>
<accession>A0A078AEJ7</accession>
<reference evidence="2 3" key="1">
    <citation type="submission" date="2014-06" db="EMBL/GenBank/DDBJ databases">
        <authorList>
            <person name="Swart Estienne"/>
        </authorList>
    </citation>
    <scope>NUCLEOTIDE SEQUENCE [LARGE SCALE GENOMIC DNA]</scope>
    <source>
        <strain evidence="2 3">130c</strain>
    </source>
</reference>
<dbReference type="OrthoDB" id="311825at2759"/>
<sequence>MRLGRPSQYAVDGSGRDSYINQDNGGLYKAYEPAYAPNTGTFQTYSRKKFSANAQFETKRTQYFSNGSGRDAYVVQQQLNLGDNQIYRRGNGGFYPAELIAEYKNSYVESLRHYETPNTPSQYCRPQTTKQARMRSTVSSKKPDLYLQSQSSFVKDQGTYLAIENLRKSQERSVSRLSQPRRKQPKFPLDQRSSASTNLSRLETENSRLVTAL</sequence>
<evidence type="ECO:0000313" key="2">
    <source>
        <dbReference type="EMBL" id="CDW80645.1"/>
    </source>
</evidence>
<organism evidence="2 3">
    <name type="scientific">Stylonychia lemnae</name>
    <name type="common">Ciliate</name>
    <dbReference type="NCBI Taxonomy" id="5949"/>
    <lineage>
        <taxon>Eukaryota</taxon>
        <taxon>Sar</taxon>
        <taxon>Alveolata</taxon>
        <taxon>Ciliophora</taxon>
        <taxon>Intramacronucleata</taxon>
        <taxon>Spirotrichea</taxon>
        <taxon>Stichotrichia</taxon>
        <taxon>Sporadotrichida</taxon>
        <taxon>Oxytrichidae</taxon>
        <taxon>Stylonychinae</taxon>
        <taxon>Stylonychia</taxon>
    </lineage>
</organism>
<protein>
    <submittedName>
        <fullName evidence="2">Uncharacterized protein</fullName>
    </submittedName>
</protein>
<name>A0A078AEJ7_STYLE</name>
<dbReference type="EMBL" id="CCKQ01009176">
    <property type="protein sequence ID" value="CDW80645.1"/>
    <property type="molecule type" value="Genomic_DNA"/>
</dbReference>
<proteinExistence type="predicted"/>
<feature type="region of interest" description="Disordered" evidence="1">
    <location>
        <begin position="117"/>
        <end position="142"/>
    </location>
</feature>
<evidence type="ECO:0000313" key="3">
    <source>
        <dbReference type="Proteomes" id="UP000039865"/>
    </source>
</evidence>
<feature type="compositionally biased region" description="Polar residues" evidence="1">
    <location>
        <begin position="191"/>
        <end position="201"/>
    </location>
</feature>
<dbReference type="InParanoid" id="A0A078AEJ7"/>
<dbReference type="AlphaFoldDB" id="A0A078AEJ7"/>
<feature type="compositionally biased region" description="Polar residues" evidence="1">
    <location>
        <begin position="117"/>
        <end position="140"/>
    </location>
</feature>
<dbReference type="Proteomes" id="UP000039865">
    <property type="component" value="Unassembled WGS sequence"/>
</dbReference>